<evidence type="ECO:0008006" key="5">
    <source>
        <dbReference type="Google" id="ProtNLM"/>
    </source>
</evidence>
<protein>
    <recommendedName>
        <fullName evidence="5">DUF2570 domain-containing protein</fullName>
    </recommendedName>
</protein>
<accession>A0A318MYT4</accession>
<comment type="caution">
    <text evidence="3">The sequence shown here is derived from an EMBL/GenBank/DDBJ whole genome shotgun (WGS) entry which is preliminary data.</text>
</comment>
<dbReference type="RefSeq" id="WP_110443147.1">
    <property type="nucleotide sequence ID" value="NZ_CALYQC010000067.1"/>
</dbReference>
<feature type="transmembrane region" description="Helical" evidence="2">
    <location>
        <begin position="10"/>
        <end position="28"/>
    </location>
</feature>
<gene>
    <name evidence="3" type="ORF">DKK76_03280</name>
</gene>
<evidence type="ECO:0000256" key="2">
    <source>
        <dbReference type="SAM" id="Phobius"/>
    </source>
</evidence>
<name>A0A318MYT4_FRIPE</name>
<keyword evidence="1" id="KW-0175">Coiled coil</keyword>
<keyword evidence="2" id="KW-0812">Transmembrane</keyword>
<organism evidence="3 4">
    <name type="scientific">Frischella perrara</name>
    <dbReference type="NCBI Taxonomy" id="1267021"/>
    <lineage>
        <taxon>Bacteria</taxon>
        <taxon>Pseudomonadati</taxon>
        <taxon>Pseudomonadota</taxon>
        <taxon>Gammaproteobacteria</taxon>
        <taxon>Orbales</taxon>
        <taxon>Orbaceae</taxon>
        <taxon>Frischella</taxon>
    </lineage>
</organism>
<keyword evidence="2" id="KW-0472">Membrane</keyword>
<dbReference type="AlphaFoldDB" id="A0A318MYT4"/>
<evidence type="ECO:0000313" key="4">
    <source>
        <dbReference type="Proteomes" id="UP000247838"/>
    </source>
</evidence>
<feature type="coiled-coil region" evidence="1">
    <location>
        <begin position="31"/>
        <end position="86"/>
    </location>
</feature>
<dbReference type="EMBL" id="QGLM01000007">
    <property type="protein sequence ID" value="PXY95924.1"/>
    <property type="molecule type" value="Genomic_DNA"/>
</dbReference>
<dbReference type="Proteomes" id="UP000247838">
    <property type="component" value="Unassembled WGS sequence"/>
</dbReference>
<reference evidence="3 4" key="1">
    <citation type="submission" date="2018-05" db="EMBL/GenBank/DDBJ databases">
        <title>Reference genomes for bee gut microbiota database.</title>
        <authorList>
            <person name="Ellegaard K.M."/>
        </authorList>
    </citation>
    <scope>NUCLEOTIDE SEQUENCE [LARGE SCALE GENOMIC DNA]</scope>
    <source>
        <strain evidence="3 4">ESL0167</strain>
    </source>
</reference>
<evidence type="ECO:0000313" key="3">
    <source>
        <dbReference type="EMBL" id="PXY95924.1"/>
    </source>
</evidence>
<sequence length="115" mass="13556">MLNLKTLHKLYPFIVIIFFSTCFIYQLYQSNQAYKKENAKLLDEIHQLQQKIINDNKIIVQNEAKKQELENQSLELQEKLDELLKDIPCANQYVPNDIANRLYSRAKSIRQSTAP</sequence>
<keyword evidence="2" id="KW-1133">Transmembrane helix</keyword>
<evidence type="ECO:0000256" key="1">
    <source>
        <dbReference type="SAM" id="Coils"/>
    </source>
</evidence>
<proteinExistence type="predicted"/>